<evidence type="ECO:0000313" key="2">
    <source>
        <dbReference type="Proteomes" id="UP000178951"/>
    </source>
</evidence>
<organism evidence="1 2">
    <name type="scientific">candidate division WOR-1 bacterium RIFOXYB2_FULL_48_7</name>
    <dbReference type="NCBI Taxonomy" id="1802583"/>
    <lineage>
        <taxon>Bacteria</taxon>
        <taxon>Bacillati</taxon>
        <taxon>Saganbacteria</taxon>
    </lineage>
</organism>
<dbReference type="EMBL" id="MEUF01000023">
    <property type="protein sequence ID" value="OGC35634.1"/>
    <property type="molecule type" value="Genomic_DNA"/>
</dbReference>
<name>A0A1F4TSC6_UNCSA</name>
<reference evidence="1 2" key="1">
    <citation type="journal article" date="2016" name="Nat. Commun.">
        <title>Thousands of microbial genomes shed light on interconnected biogeochemical processes in an aquifer system.</title>
        <authorList>
            <person name="Anantharaman K."/>
            <person name="Brown C.T."/>
            <person name="Hug L.A."/>
            <person name="Sharon I."/>
            <person name="Castelle C.J."/>
            <person name="Probst A.J."/>
            <person name="Thomas B.C."/>
            <person name="Singh A."/>
            <person name="Wilkins M.J."/>
            <person name="Karaoz U."/>
            <person name="Brodie E.L."/>
            <person name="Williams K.H."/>
            <person name="Hubbard S.S."/>
            <person name="Banfield J.F."/>
        </authorList>
    </citation>
    <scope>NUCLEOTIDE SEQUENCE [LARGE SCALE GENOMIC DNA]</scope>
</reference>
<gene>
    <name evidence="1" type="ORF">A2311_03540</name>
</gene>
<evidence type="ECO:0000313" key="1">
    <source>
        <dbReference type="EMBL" id="OGC35634.1"/>
    </source>
</evidence>
<comment type="caution">
    <text evidence="1">The sequence shown here is derived from an EMBL/GenBank/DDBJ whole genome shotgun (WGS) entry which is preliminary data.</text>
</comment>
<dbReference type="Proteomes" id="UP000178951">
    <property type="component" value="Unassembled WGS sequence"/>
</dbReference>
<protein>
    <submittedName>
        <fullName evidence="1">Uncharacterized protein</fullName>
    </submittedName>
</protein>
<sequence length="162" mass="18355">MLADFPARCLGNIKRFLTLPMGKSGVMDGEYKLRGNSRAVMMMSVDTLYDDLKDISLLNGSRKKHEKMLQIFQAQRDICQELQDRITHETQEAFEETLVANYPALPGESREATRRRAKQDPEYLVSIAPLLAPFEALAVDYIKQMEVALTRITGLFTDPTAN</sequence>
<proteinExistence type="predicted"/>
<accession>A0A1F4TSC6</accession>
<dbReference type="AlphaFoldDB" id="A0A1F4TSC6"/>